<dbReference type="AlphaFoldDB" id="A0ABD3IAB0"/>
<reference evidence="2 3" key="1">
    <citation type="submission" date="2024-09" db="EMBL/GenBank/DDBJ databases">
        <title>Chromosome-scale assembly of Riccia sorocarpa.</title>
        <authorList>
            <person name="Paukszto L."/>
        </authorList>
    </citation>
    <scope>NUCLEOTIDE SEQUENCE [LARGE SCALE GENOMIC DNA]</scope>
    <source>
        <strain evidence="2">LP-2024</strain>
        <tissue evidence="2">Aerial parts of the thallus</tissue>
    </source>
</reference>
<dbReference type="EMBL" id="JBJQOH010000001">
    <property type="protein sequence ID" value="KAL3699652.1"/>
    <property type="molecule type" value="Genomic_DNA"/>
</dbReference>
<feature type="compositionally biased region" description="Acidic residues" evidence="1">
    <location>
        <begin position="345"/>
        <end position="354"/>
    </location>
</feature>
<accession>A0ABD3IAB0</accession>
<evidence type="ECO:0000313" key="2">
    <source>
        <dbReference type="EMBL" id="KAL3699652.1"/>
    </source>
</evidence>
<keyword evidence="3" id="KW-1185">Reference proteome</keyword>
<sequence length="354" mass="40970">MIYHGTFRTKVFATYKNVRSDSNLTISIIHRLISDWEVDFQWLFGVNKHSRCRNYKLSSKILILRAFEVLEETWDFKTILQTEPTPVLTLHDVTFNQQFKIAIGSDNWPRLWTKKFSTDERWEPEDGEYYATQTRTGRPIPLIRQWLWRAPQDEDLGGQKRELPSTLVTSGEVEKRVFGERRPAYAGPRKSRPGTAEHDRIHILGDLKDLSPGQMVAVLAEDDKSFWVCKVLTVKTRSQDGEADEVEVQWFATEVEDPYVGKYYPEKRKGDGRSRPVLFKQTLLLSDIRILAFDFSLTAAHRLRKSTASHIRTQLFRLEQEVAVEEAEDRNSGSQENGDTSENGVNEEEVNDDS</sequence>
<gene>
    <name evidence="2" type="ORF">R1sor_017674</name>
</gene>
<evidence type="ECO:0000256" key="1">
    <source>
        <dbReference type="SAM" id="MobiDB-lite"/>
    </source>
</evidence>
<name>A0ABD3IAB0_9MARC</name>
<organism evidence="2 3">
    <name type="scientific">Riccia sorocarpa</name>
    <dbReference type="NCBI Taxonomy" id="122646"/>
    <lineage>
        <taxon>Eukaryota</taxon>
        <taxon>Viridiplantae</taxon>
        <taxon>Streptophyta</taxon>
        <taxon>Embryophyta</taxon>
        <taxon>Marchantiophyta</taxon>
        <taxon>Marchantiopsida</taxon>
        <taxon>Marchantiidae</taxon>
        <taxon>Marchantiales</taxon>
        <taxon>Ricciaceae</taxon>
        <taxon>Riccia</taxon>
    </lineage>
</organism>
<feature type="compositionally biased region" description="Polar residues" evidence="1">
    <location>
        <begin position="332"/>
        <end position="341"/>
    </location>
</feature>
<evidence type="ECO:0000313" key="3">
    <source>
        <dbReference type="Proteomes" id="UP001633002"/>
    </source>
</evidence>
<proteinExistence type="predicted"/>
<evidence type="ECO:0008006" key="4">
    <source>
        <dbReference type="Google" id="ProtNLM"/>
    </source>
</evidence>
<protein>
    <recommendedName>
        <fullName evidence="4">BAH domain-containing protein</fullName>
    </recommendedName>
</protein>
<dbReference type="Proteomes" id="UP001633002">
    <property type="component" value="Unassembled WGS sequence"/>
</dbReference>
<comment type="caution">
    <text evidence="2">The sequence shown here is derived from an EMBL/GenBank/DDBJ whole genome shotgun (WGS) entry which is preliminary data.</text>
</comment>
<feature type="region of interest" description="Disordered" evidence="1">
    <location>
        <begin position="324"/>
        <end position="354"/>
    </location>
</feature>